<protein>
    <submittedName>
        <fullName evidence="5">NOBOX oogenesis homeobox</fullName>
    </submittedName>
</protein>
<dbReference type="Gene3D" id="1.10.10.60">
    <property type="entry name" value="Homeodomain-like"/>
    <property type="match status" value="1"/>
</dbReference>
<gene>
    <name evidence="5" type="primary">NOBOX</name>
</gene>
<dbReference type="SMART" id="SM00389">
    <property type="entry name" value="HOX"/>
    <property type="match status" value="1"/>
</dbReference>
<dbReference type="EMBL" id="AEYP01078307">
    <property type="status" value="NOT_ANNOTATED_CDS"/>
    <property type="molecule type" value="Genomic_DNA"/>
</dbReference>
<dbReference type="Ensembl" id="ENSMPUT00000007138.1">
    <property type="protein sequence ID" value="ENSMPUP00000007022.1"/>
    <property type="gene ID" value="ENSMPUG00000007079.1"/>
</dbReference>
<evidence type="ECO:0000313" key="5">
    <source>
        <dbReference type="Ensembl" id="ENSMPUP00000007022.1"/>
    </source>
</evidence>
<feature type="domain" description="Homeobox" evidence="4">
    <location>
        <begin position="175"/>
        <end position="235"/>
    </location>
</feature>
<feature type="compositionally biased region" description="Pro residues" evidence="3">
    <location>
        <begin position="423"/>
        <end position="433"/>
    </location>
</feature>
<evidence type="ECO:0000256" key="3">
    <source>
        <dbReference type="SAM" id="MobiDB-lite"/>
    </source>
</evidence>
<dbReference type="PANTHER" id="PTHR47060:SF1">
    <property type="entry name" value="HOMEOBOX PROTEIN NOBOX"/>
    <property type="match status" value="1"/>
</dbReference>
<keyword evidence="1 2" id="KW-0539">Nucleus</keyword>
<dbReference type="GO" id="GO:0000978">
    <property type="term" value="F:RNA polymerase II cis-regulatory region sequence-specific DNA binding"/>
    <property type="evidence" value="ECO:0007669"/>
    <property type="project" value="TreeGrafter"/>
</dbReference>
<accession>M3Y6S1</accession>
<sequence length="467" mass="49375">LFPTGQDSGGEPPAAAPEEELLPRAAPHSQNAPSEELPPSRPAAGEKLPSEAPGEPAGADTGRVSRPSGSRTLHKDTVMDSPRPGPPGEGGSCPVREAKPGKRSYSPACSQQKTLSVGGLASASSPSVINSTRAAHNLVPCGSGLGPCHLANLLSTLAQNSQNTDQKRTPEVTCQVRKKTRTLYRSDQLEELERIFQEDHYPDGDKRREIAQTVGVTPQRIMVWFQNRRAKWRKVEKLNGKENTDSPAGPPLSPAGRQRSVTPPSLCSYLEELEPQEYQQSPPPGPCLFPQAAQPQLYQQPQPQYSYLHPFPFPTPPSLIPPLPDDSLFSSPYGPSAGPSQGYFLGPPPGPMALQPPAGNVGTAPWNDPCLPELPFPGPFCPQAVGPPPAGEGFVPELPPAPCAPAGRPSPGGGARPDAAGPGPRPGPRPGPAPFLGKTREEPPATAGEEPLARREVRGEDQDRCGP</sequence>
<dbReference type="InterPro" id="IPR042988">
    <property type="entry name" value="NOBOX"/>
</dbReference>
<dbReference type="GO" id="GO:0000981">
    <property type="term" value="F:DNA-binding transcription factor activity, RNA polymerase II-specific"/>
    <property type="evidence" value="ECO:0007669"/>
    <property type="project" value="TreeGrafter"/>
</dbReference>
<dbReference type="GeneTree" id="ENSGT00650000093445"/>
<feature type="region of interest" description="Disordered" evidence="3">
    <location>
        <begin position="237"/>
        <end position="263"/>
    </location>
</feature>
<feature type="DNA-binding region" description="Homeobox" evidence="1">
    <location>
        <begin position="177"/>
        <end position="236"/>
    </location>
</feature>
<dbReference type="PANTHER" id="PTHR47060">
    <property type="entry name" value="HOMEOBOX PROTEIN NOBOX"/>
    <property type="match status" value="1"/>
</dbReference>
<evidence type="ECO:0000256" key="1">
    <source>
        <dbReference type="PROSITE-ProRule" id="PRU00108"/>
    </source>
</evidence>
<dbReference type="InterPro" id="IPR001356">
    <property type="entry name" value="HD"/>
</dbReference>
<feature type="region of interest" description="Disordered" evidence="3">
    <location>
        <begin position="1"/>
        <end position="111"/>
    </location>
</feature>
<keyword evidence="1 2" id="KW-0371">Homeobox</keyword>
<dbReference type="GO" id="GO:0005634">
    <property type="term" value="C:nucleus"/>
    <property type="evidence" value="ECO:0007669"/>
    <property type="project" value="UniProtKB-SubCell"/>
</dbReference>
<feature type="compositionally biased region" description="Pro residues" evidence="3">
    <location>
        <begin position="372"/>
        <end position="390"/>
    </location>
</feature>
<feature type="region of interest" description="Disordered" evidence="3">
    <location>
        <begin position="316"/>
        <end position="467"/>
    </location>
</feature>
<dbReference type="FunFam" id="1.10.10.60:FF:000396">
    <property type="entry name" value="NOBOX oogenesis homeobox"/>
    <property type="match status" value="1"/>
</dbReference>
<evidence type="ECO:0000256" key="2">
    <source>
        <dbReference type="RuleBase" id="RU000682"/>
    </source>
</evidence>
<organism evidence="5">
    <name type="scientific">Mustela putorius furo</name>
    <name type="common">European domestic ferret</name>
    <name type="synonym">Mustela furo</name>
    <dbReference type="NCBI Taxonomy" id="9669"/>
    <lineage>
        <taxon>Eukaryota</taxon>
        <taxon>Metazoa</taxon>
        <taxon>Chordata</taxon>
        <taxon>Craniata</taxon>
        <taxon>Vertebrata</taxon>
        <taxon>Euteleostomi</taxon>
        <taxon>Mammalia</taxon>
        <taxon>Eutheria</taxon>
        <taxon>Laurasiatheria</taxon>
        <taxon>Carnivora</taxon>
        <taxon>Caniformia</taxon>
        <taxon>Musteloidea</taxon>
        <taxon>Mustelidae</taxon>
        <taxon>Mustelinae</taxon>
        <taxon>Mustela</taxon>
    </lineage>
</organism>
<comment type="subcellular location">
    <subcellularLocation>
        <location evidence="1 2">Nucleus</location>
    </subcellularLocation>
</comment>
<dbReference type="PROSITE" id="PS50071">
    <property type="entry name" value="HOMEOBOX_2"/>
    <property type="match status" value="1"/>
</dbReference>
<dbReference type="SUPFAM" id="SSF46689">
    <property type="entry name" value="Homeodomain-like"/>
    <property type="match status" value="1"/>
</dbReference>
<reference evidence="5" key="1">
    <citation type="submission" date="2024-06" db="UniProtKB">
        <authorList>
            <consortium name="Ensembl"/>
        </authorList>
    </citation>
    <scope>IDENTIFICATION</scope>
</reference>
<dbReference type="CDD" id="cd00086">
    <property type="entry name" value="homeodomain"/>
    <property type="match status" value="1"/>
</dbReference>
<dbReference type="Pfam" id="PF00046">
    <property type="entry name" value="Homeodomain"/>
    <property type="match status" value="1"/>
</dbReference>
<feature type="compositionally biased region" description="Basic and acidic residues" evidence="3">
    <location>
        <begin position="451"/>
        <end position="467"/>
    </location>
</feature>
<evidence type="ECO:0000259" key="4">
    <source>
        <dbReference type="PROSITE" id="PS50071"/>
    </source>
</evidence>
<dbReference type="EMBL" id="AEYP01078306">
    <property type="status" value="NOT_ANNOTATED_CDS"/>
    <property type="molecule type" value="Genomic_DNA"/>
</dbReference>
<name>M3Y6S1_MUSPF</name>
<dbReference type="AlphaFoldDB" id="M3Y6S1"/>
<proteinExistence type="predicted"/>
<keyword evidence="1 2" id="KW-0238">DNA-binding</keyword>
<dbReference type="InterPro" id="IPR009057">
    <property type="entry name" value="Homeodomain-like_sf"/>
</dbReference>